<comment type="caution">
    <text evidence="2">The sequence shown here is derived from an EMBL/GenBank/DDBJ whole genome shotgun (WGS) entry which is preliminary data.</text>
</comment>
<gene>
    <name evidence="2" type="ORF">CKQ80_23720</name>
</gene>
<evidence type="ECO:0000313" key="2">
    <source>
        <dbReference type="EMBL" id="PAW58188.1"/>
    </source>
</evidence>
<reference evidence="2 3" key="1">
    <citation type="submission" date="2017-08" db="EMBL/GenBank/DDBJ databases">
        <title>Draft Genome Sequence of Pseudomonas moraviensis TYU6, isolated from Taxus cuspidata by using PacBio Single-Molecule Real-Time Technology.</title>
        <authorList>
            <person name="Baek K.-H."/>
            <person name="Mishra A.K."/>
        </authorList>
    </citation>
    <scope>NUCLEOTIDE SEQUENCE [LARGE SCALE GENOMIC DNA]</scope>
    <source>
        <strain evidence="2 3">TYU6</strain>
    </source>
</reference>
<keyword evidence="3" id="KW-1185">Reference proteome</keyword>
<dbReference type="EMBL" id="NRST01000001">
    <property type="protein sequence ID" value="PAW58188.1"/>
    <property type="molecule type" value="Genomic_DNA"/>
</dbReference>
<evidence type="ECO:0000259" key="1">
    <source>
        <dbReference type="Pfam" id="PF13392"/>
    </source>
</evidence>
<name>A0A2A2PRJ1_9PSED</name>
<dbReference type="Proteomes" id="UP000217830">
    <property type="component" value="Unassembled WGS sequence"/>
</dbReference>
<dbReference type="SUPFAM" id="SSF54060">
    <property type="entry name" value="His-Me finger endonucleases"/>
    <property type="match status" value="1"/>
</dbReference>
<dbReference type="InterPro" id="IPR003615">
    <property type="entry name" value="HNH_nuc"/>
</dbReference>
<sequence>MRVKDVPVEKIAELLYYDPDTGLFVRKRYIVGGDSAVKQRLDHDGYLRINVAKGTFKAHRLAWALYHGRWPAGDVDHINCDRADNRIVNLRECNRSQNCHNSSLRRNNKSGVKGVSWSGRRKKWHVQVAVNRKIHNGGMYADIAEAEAVAIALRARLHGEFSNHG</sequence>
<dbReference type="AlphaFoldDB" id="A0A2A2PRJ1"/>
<dbReference type="InterPro" id="IPR044925">
    <property type="entry name" value="His-Me_finger_sf"/>
</dbReference>
<feature type="domain" description="HNH nuclease" evidence="1">
    <location>
        <begin position="57"/>
        <end position="98"/>
    </location>
</feature>
<protein>
    <recommendedName>
        <fullName evidence="1">HNH nuclease domain-containing protein</fullName>
    </recommendedName>
</protein>
<accession>A0A2A2PRJ1</accession>
<proteinExistence type="predicted"/>
<evidence type="ECO:0000313" key="3">
    <source>
        <dbReference type="Proteomes" id="UP000217830"/>
    </source>
</evidence>
<dbReference type="Pfam" id="PF13392">
    <property type="entry name" value="HNH_3"/>
    <property type="match status" value="1"/>
</dbReference>
<organism evidence="2 3">
    <name type="scientific">Pseudomonas moraviensis</name>
    <dbReference type="NCBI Taxonomy" id="321662"/>
    <lineage>
        <taxon>Bacteria</taxon>
        <taxon>Pseudomonadati</taxon>
        <taxon>Pseudomonadota</taxon>
        <taxon>Gammaproteobacteria</taxon>
        <taxon>Pseudomonadales</taxon>
        <taxon>Pseudomonadaceae</taxon>
        <taxon>Pseudomonas</taxon>
    </lineage>
</organism>
<dbReference type="Gene3D" id="3.90.75.20">
    <property type="match status" value="1"/>
</dbReference>